<dbReference type="EMBL" id="PSQE01000001">
    <property type="protein sequence ID" value="RHN77630.1"/>
    <property type="molecule type" value="Genomic_DNA"/>
</dbReference>
<dbReference type="PANTHER" id="PTHR31900">
    <property type="entry name" value="F-BOX/RNI SUPERFAMILY PROTEIN-RELATED"/>
    <property type="match status" value="1"/>
</dbReference>
<dbReference type="InterPro" id="IPR006566">
    <property type="entry name" value="FBD"/>
</dbReference>
<protein>
    <submittedName>
        <fullName evidence="2">Putative FBD domain-containing protein</fullName>
    </submittedName>
</protein>
<feature type="domain" description="FBD" evidence="1">
    <location>
        <begin position="82"/>
        <end position="123"/>
    </location>
</feature>
<proteinExistence type="predicted"/>
<dbReference type="PANTHER" id="PTHR31900:SF32">
    <property type="entry name" value="F-BOX_RNI_FBD-LIKE DOMAIN PROTEIN"/>
    <property type="match status" value="1"/>
</dbReference>
<evidence type="ECO:0000313" key="2">
    <source>
        <dbReference type="EMBL" id="RHN77630.1"/>
    </source>
</evidence>
<dbReference type="Pfam" id="PF08387">
    <property type="entry name" value="FBD"/>
    <property type="match status" value="1"/>
</dbReference>
<reference evidence="2" key="1">
    <citation type="journal article" date="2018" name="Nat. Plants">
        <title>Whole-genome landscape of Medicago truncatula symbiotic genes.</title>
        <authorList>
            <person name="Pecrix Y."/>
            <person name="Gamas P."/>
            <person name="Carrere S."/>
        </authorList>
    </citation>
    <scope>NUCLEOTIDE SEQUENCE</scope>
    <source>
        <tissue evidence="2">Leaves</tissue>
    </source>
</reference>
<dbReference type="InterPro" id="IPR050232">
    <property type="entry name" value="FBL13/AtMIF1-like"/>
</dbReference>
<dbReference type="Proteomes" id="UP000265566">
    <property type="component" value="Chromosome 1"/>
</dbReference>
<dbReference type="OrthoDB" id="1430893at2759"/>
<dbReference type="AlphaFoldDB" id="A0A396JHA1"/>
<dbReference type="Gramene" id="rna1102">
    <property type="protein sequence ID" value="RHN77630.1"/>
    <property type="gene ID" value="gene1102"/>
</dbReference>
<organism evidence="2">
    <name type="scientific">Medicago truncatula</name>
    <name type="common">Barrel medic</name>
    <name type="synonym">Medicago tribuloides</name>
    <dbReference type="NCBI Taxonomy" id="3880"/>
    <lineage>
        <taxon>Eukaryota</taxon>
        <taxon>Viridiplantae</taxon>
        <taxon>Streptophyta</taxon>
        <taxon>Embryophyta</taxon>
        <taxon>Tracheophyta</taxon>
        <taxon>Spermatophyta</taxon>
        <taxon>Magnoliopsida</taxon>
        <taxon>eudicotyledons</taxon>
        <taxon>Gunneridae</taxon>
        <taxon>Pentapetalae</taxon>
        <taxon>rosids</taxon>
        <taxon>fabids</taxon>
        <taxon>Fabales</taxon>
        <taxon>Fabaceae</taxon>
        <taxon>Papilionoideae</taxon>
        <taxon>50 kb inversion clade</taxon>
        <taxon>NPAAA clade</taxon>
        <taxon>Hologalegina</taxon>
        <taxon>IRL clade</taxon>
        <taxon>Trifolieae</taxon>
        <taxon>Medicago</taxon>
    </lineage>
</organism>
<comment type="caution">
    <text evidence="2">The sequence shown here is derived from an EMBL/GenBank/DDBJ whole genome shotgun (WGS) entry which is preliminary data.</text>
</comment>
<gene>
    <name evidence="2" type="ORF">MtrunA17_Chr1g0156841</name>
</gene>
<evidence type="ECO:0000259" key="1">
    <source>
        <dbReference type="Pfam" id="PF08387"/>
    </source>
</evidence>
<name>A0A396JHA1_MEDTR</name>
<accession>A0A396JHA1</accession>
<sequence>MLDEEVFSLLGNFSHAKSIKFEVSKVLRQPQKLCVFPMLTDLEVGLVSVNILLALLQKTPVLKTLVLKGIRTFVEELLSSAVVPDCLASLHVVKFEEINRDDHELFLATFFMENGMILESMCFSAARQILDKYEMMQEFKEKLYLLNFNSVVEFSYE</sequence>